<reference evidence="1 2" key="1">
    <citation type="submission" date="2014-06" db="EMBL/GenBank/DDBJ databases">
        <title>Helicobacter pullorum isolates in fresh chicken meat - phenotypic and genotypic features.</title>
        <authorList>
            <person name="Borges V."/>
            <person name="Santos A."/>
            <person name="Correia C.B."/>
            <person name="Saraiva M."/>
            <person name="Menard A."/>
            <person name="Vieira L."/>
            <person name="Sampaio D.A."/>
            <person name="Gomes J.P."/>
            <person name="Oleastro M."/>
        </authorList>
    </citation>
    <scope>NUCLEOTIDE SEQUENCE [LARGE SCALE GENOMIC DNA]</scope>
    <source>
        <strain evidence="1 2">229334/12</strain>
    </source>
</reference>
<organism evidence="1 2">
    <name type="scientific">Helicobacter pullorum</name>
    <dbReference type="NCBI Taxonomy" id="35818"/>
    <lineage>
        <taxon>Bacteria</taxon>
        <taxon>Pseudomonadati</taxon>
        <taxon>Campylobacterota</taxon>
        <taxon>Epsilonproteobacteria</taxon>
        <taxon>Campylobacterales</taxon>
        <taxon>Helicobacteraceae</taxon>
        <taxon>Helicobacter</taxon>
    </lineage>
</organism>
<gene>
    <name evidence="1" type="ORF">HPU229334_00185</name>
</gene>
<dbReference type="RefSeq" id="WP_054198683.1">
    <property type="nucleotide sequence ID" value="NZ_CAWUYM010000020.1"/>
</dbReference>
<comment type="caution">
    <text evidence="1">The sequence shown here is derived from an EMBL/GenBank/DDBJ whole genome shotgun (WGS) entry which is preliminary data.</text>
</comment>
<dbReference type="GeneID" id="93196569"/>
<dbReference type="EMBL" id="JNOC01000102">
    <property type="protein sequence ID" value="KPH54748.1"/>
    <property type="molecule type" value="Genomic_DNA"/>
</dbReference>
<dbReference type="PATRIC" id="fig|35818.11.peg.36"/>
<accession>A0A0N0LSG8</accession>
<dbReference type="Proteomes" id="UP000037997">
    <property type="component" value="Unassembled WGS sequence"/>
</dbReference>
<sequence length="198" mass="22435">MALNQKNEAKIYFLSHNESIKEVASKFNIPYRTFAHWVATEKWEAGSAIAGIAEQHLQKDIVKKEFGSVMQVIANDTKNQIKRNLGDDAFLVDEMILNNILEDSTDKILTNAINLNYIQKNIALSAVIARNELLKMLKLAKAHQADPTIIAAAEKVQKIFLDLKDSSFGKNYVPKDEKESINYEELSNEELERILKGE</sequence>
<evidence type="ECO:0000313" key="2">
    <source>
        <dbReference type="Proteomes" id="UP000037997"/>
    </source>
</evidence>
<evidence type="ECO:0000313" key="1">
    <source>
        <dbReference type="EMBL" id="KPH54748.1"/>
    </source>
</evidence>
<name>A0A0N0LSG8_9HELI</name>
<proteinExistence type="predicted"/>
<dbReference type="AlphaFoldDB" id="A0A0N0LSG8"/>
<protein>
    <submittedName>
        <fullName evidence="1">Uncharacterized protein</fullName>
    </submittedName>
</protein>